<proteinExistence type="predicted"/>
<feature type="compositionally biased region" description="Low complexity" evidence="1">
    <location>
        <begin position="56"/>
        <end position="80"/>
    </location>
</feature>
<name>Q67WJ9_ORYSJ</name>
<dbReference type="EMBL" id="AP003569">
    <property type="protein sequence ID" value="BAD37470.1"/>
    <property type="molecule type" value="Genomic_DNA"/>
</dbReference>
<dbReference type="AlphaFoldDB" id="Q67WJ9"/>
<evidence type="ECO:0000256" key="1">
    <source>
        <dbReference type="SAM" id="MobiDB-lite"/>
    </source>
</evidence>
<dbReference type="Proteomes" id="UP000000763">
    <property type="component" value="Chromosome 6"/>
</dbReference>
<reference evidence="3" key="1">
    <citation type="journal article" date="2005" name="Nature">
        <title>The map-based sequence of the rice genome.</title>
        <authorList>
            <consortium name="International rice genome sequencing project (IRGSP)"/>
            <person name="Matsumoto T."/>
            <person name="Wu J."/>
            <person name="Kanamori H."/>
            <person name="Katayose Y."/>
            <person name="Fujisawa M."/>
            <person name="Namiki N."/>
            <person name="Mizuno H."/>
            <person name="Yamamoto K."/>
            <person name="Antonio B.A."/>
            <person name="Baba T."/>
            <person name="Sakata K."/>
            <person name="Nagamura Y."/>
            <person name="Aoki H."/>
            <person name="Arikawa K."/>
            <person name="Arita K."/>
            <person name="Bito T."/>
            <person name="Chiden Y."/>
            <person name="Fujitsuka N."/>
            <person name="Fukunaka R."/>
            <person name="Hamada M."/>
            <person name="Harada C."/>
            <person name="Hayashi A."/>
            <person name="Hijishita S."/>
            <person name="Honda M."/>
            <person name="Hosokawa S."/>
            <person name="Ichikawa Y."/>
            <person name="Idonuma A."/>
            <person name="Iijima M."/>
            <person name="Ikeda M."/>
            <person name="Ikeno M."/>
            <person name="Ito K."/>
            <person name="Ito S."/>
            <person name="Ito T."/>
            <person name="Ito Y."/>
            <person name="Ito Y."/>
            <person name="Iwabuchi A."/>
            <person name="Kamiya K."/>
            <person name="Karasawa W."/>
            <person name="Kurita K."/>
            <person name="Katagiri S."/>
            <person name="Kikuta A."/>
            <person name="Kobayashi H."/>
            <person name="Kobayashi N."/>
            <person name="Machita K."/>
            <person name="Maehara T."/>
            <person name="Masukawa M."/>
            <person name="Mizubayashi T."/>
            <person name="Mukai Y."/>
            <person name="Nagasaki H."/>
            <person name="Nagata Y."/>
            <person name="Naito S."/>
            <person name="Nakashima M."/>
            <person name="Nakama Y."/>
            <person name="Nakamichi Y."/>
            <person name="Nakamura M."/>
            <person name="Meguro A."/>
            <person name="Negishi M."/>
            <person name="Ohta I."/>
            <person name="Ohta T."/>
            <person name="Okamoto M."/>
            <person name="Ono N."/>
            <person name="Saji S."/>
            <person name="Sakaguchi M."/>
            <person name="Sakai K."/>
            <person name="Shibata M."/>
            <person name="Shimokawa T."/>
            <person name="Song J."/>
            <person name="Takazaki Y."/>
            <person name="Terasawa K."/>
            <person name="Tsugane M."/>
            <person name="Tsuji K."/>
            <person name="Ueda S."/>
            <person name="Waki K."/>
            <person name="Yamagata H."/>
            <person name="Yamamoto M."/>
            <person name="Yamamoto S."/>
            <person name="Yamane H."/>
            <person name="Yoshiki S."/>
            <person name="Yoshihara R."/>
            <person name="Yukawa K."/>
            <person name="Zhong H."/>
            <person name="Yano M."/>
            <person name="Yuan Q."/>
            <person name="Ouyang S."/>
            <person name="Liu J."/>
            <person name="Jones K.M."/>
            <person name="Gansberger K."/>
            <person name="Moffat K."/>
            <person name="Hill J."/>
            <person name="Bera J."/>
            <person name="Fadrosh D."/>
            <person name="Jin S."/>
            <person name="Johri S."/>
            <person name="Kim M."/>
            <person name="Overton L."/>
            <person name="Reardon M."/>
            <person name="Tsitrin T."/>
            <person name="Vuong H."/>
            <person name="Weaver B."/>
            <person name="Ciecko A."/>
            <person name="Tallon L."/>
            <person name="Jackson J."/>
            <person name="Pai G."/>
            <person name="Aken S.V."/>
            <person name="Utterback T."/>
            <person name="Reidmuller S."/>
            <person name="Feldblyum T."/>
            <person name="Hsiao J."/>
            <person name="Zismann V."/>
            <person name="Iobst S."/>
            <person name="de Vazeille A.R."/>
            <person name="Buell C.R."/>
            <person name="Ying K."/>
            <person name="Li Y."/>
            <person name="Lu T."/>
            <person name="Huang Y."/>
            <person name="Zhao Q."/>
            <person name="Feng Q."/>
            <person name="Zhang L."/>
            <person name="Zhu J."/>
            <person name="Weng Q."/>
            <person name="Mu J."/>
            <person name="Lu Y."/>
            <person name="Fan D."/>
            <person name="Liu Y."/>
            <person name="Guan J."/>
            <person name="Zhang Y."/>
            <person name="Yu S."/>
            <person name="Liu X."/>
            <person name="Zhang Y."/>
            <person name="Hong G."/>
            <person name="Han B."/>
            <person name="Choisne N."/>
            <person name="Demange N."/>
            <person name="Orjeda G."/>
            <person name="Samain S."/>
            <person name="Cattolico L."/>
            <person name="Pelletier E."/>
            <person name="Couloux A."/>
            <person name="Segurens B."/>
            <person name="Wincker P."/>
            <person name="D'Hont A."/>
            <person name="Scarpelli C."/>
            <person name="Weissenbach J."/>
            <person name="Salanoubat M."/>
            <person name="Quetier F."/>
            <person name="Yu Y."/>
            <person name="Kim H.R."/>
            <person name="Rambo T."/>
            <person name="Currie J."/>
            <person name="Collura K."/>
            <person name="Luo M."/>
            <person name="Yang T."/>
            <person name="Ammiraju J.S.S."/>
            <person name="Engler F."/>
            <person name="Soderlund C."/>
            <person name="Wing R.A."/>
            <person name="Palmer L.E."/>
            <person name="de la Bastide M."/>
            <person name="Spiegel L."/>
            <person name="Nascimento L."/>
            <person name="Zutavern T."/>
            <person name="O'Shaughnessy A."/>
            <person name="Dike S."/>
            <person name="Dedhia N."/>
            <person name="Preston R."/>
            <person name="Balija V."/>
            <person name="McCombie W.R."/>
            <person name="Chow T."/>
            <person name="Chen H."/>
            <person name="Chung M."/>
            <person name="Chen C."/>
            <person name="Shaw J."/>
            <person name="Wu H."/>
            <person name="Hsiao K."/>
            <person name="Chao Y."/>
            <person name="Chu M."/>
            <person name="Cheng C."/>
            <person name="Hour A."/>
            <person name="Lee P."/>
            <person name="Lin S."/>
            <person name="Lin Y."/>
            <person name="Liou J."/>
            <person name="Liu S."/>
            <person name="Hsing Y."/>
            <person name="Raghuvanshi S."/>
            <person name="Mohanty A."/>
            <person name="Bharti A.K."/>
            <person name="Gaur A."/>
            <person name="Gupta V."/>
            <person name="Kumar D."/>
            <person name="Ravi V."/>
            <person name="Vij S."/>
            <person name="Kapur A."/>
            <person name="Khurana P."/>
            <person name="Khurana P."/>
            <person name="Khurana J.P."/>
            <person name="Tyagi A.K."/>
            <person name="Gaikwad K."/>
            <person name="Singh A."/>
            <person name="Dalal V."/>
            <person name="Srivastava S."/>
            <person name="Dixit A."/>
            <person name="Pal A.K."/>
            <person name="Ghazi I.A."/>
            <person name="Yadav M."/>
            <person name="Pandit A."/>
            <person name="Bhargava A."/>
            <person name="Sureshbabu K."/>
            <person name="Batra K."/>
            <person name="Sharma T.R."/>
            <person name="Mohapatra T."/>
            <person name="Singh N.K."/>
            <person name="Messing J."/>
            <person name="Nelson A.B."/>
            <person name="Fuks G."/>
            <person name="Kavchok S."/>
            <person name="Keizer G."/>
            <person name="Linton E."/>
            <person name="Llaca V."/>
            <person name="Song R."/>
            <person name="Tanyolac B."/>
            <person name="Young S."/>
            <person name="Ho-Il K."/>
            <person name="Hahn J.H."/>
            <person name="Sangsakoo G."/>
            <person name="Vanavichit A."/>
            <person name="de Mattos Luiz.A.T."/>
            <person name="Zimmer P.D."/>
            <person name="Malone G."/>
            <person name="Dellagostin O."/>
            <person name="de Oliveira A.C."/>
            <person name="Bevan M."/>
            <person name="Bancroft I."/>
            <person name="Minx P."/>
            <person name="Cordum H."/>
            <person name="Wilson R."/>
            <person name="Cheng Z."/>
            <person name="Jin W."/>
            <person name="Jiang J."/>
            <person name="Leong S.A."/>
            <person name="Iwama H."/>
            <person name="Gojobori T."/>
            <person name="Itoh T."/>
            <person name="Niimura Y."/>
            <person name="Fujii Y."/>
            <person name="Habara T."/>
            <person name="Sakai H."/>
            <person name="Sato Y."/>
            <person name="Wilson G."/>
            <person name="Kumar K."/>
            <person name="McCouch S."/>
            <person name="Juretic N."/>
            <person name="Hoen D."/>
            <person name="Wright S."/>
            <person name="Bruskiewich R."/>
            <person name="Bureau T."/>
            <person name="Miyao A."/>
            <person name="Hirochika H."/>
            <person name="Nishikawa T."/>
            <person name="Kadowaki K."/>
            <person name="Sugiura M."/>
            <person name="Burr B."/>
            <person name="Sasaki T."/>
        </authorList>
    </citation>
    <scope>NUCLEOTIDE SEQUENCE [LARGE SCALE GENOMIC DNA]</scope>
    <source>
        <strain evidence="3">cv. Nipponbare</strain>
    </source>
</reference>
<sequence length="110" mass="11612">MPPPCPRSRGEAMAAVRLLVGFCITSWGREEEGRTLPLAINRSHLATPVSPAAGRSHPAVPAAAHHLAPASAPASHAVSLCPPPRARERARGGGRGARHLAPEREEEEVR</sequence>
<feature type="region of interest" description="Disordered" evidence="1">
    <location>
        <begin position="49"/>
        <end position="110"/>
    </location>
</feature>
<gene>
    <name evidence="2" type="primary">P0425F05.27</name>
</gene>
<accession>Q67WJ9</accession>
<evidence type="ECO:0000313" key="2">
    <source>
        <dbReference type="EMBL" id="BAD37470.1"/>
    </source>
</evidence>
<organism evidence="2 3">
    <name type="scientific">Oryza sativa subsp. japonica</name>
    <name type="common">Rice</name>
    <dbReference type="NCBI Taxonomy" id="39947"/>
    <lineage>
        <taxon>Eukaryota</taxon>
        <taxon>Viridiplantae</taxon>
        <taxon>Streptophyta</taxon>
        <taxon>Embryophyta</taxon>
        <taxon>Tracheophyta</taxon>
        <taxon>Spermatophyta</taxon>
        <taxon>Magnoliopsida</taxon>
        <taxon>Liliopsida</taxon>
        <taxon>Poales</taxon>
        <taxon>Poaceae</taxon>
        <taxon>BOP clade</taxon>
        <taxon>Oryzoideae</taxon>
        <taxon>Oryzeae</taxon>
        <taxon>Oryzinae</taxon>
        <taxon>Oryza</taxon>
        <taxon>Oryza sativa</taxon>
    </lineage>
</organism>
<protein>
    <submittedName>
        <fullName evidence="2">Uncharacterized protein</fullName>
    </submittedName>
</protein>
<evidence type="ECO:0000313" key="3">
    <source>
        <dbReference type="Proteomes" id="UP000000763"/>
    </source>
</evidence>
<reference evidence="3" key="2">
    <citation type="journal article" date="2008" name="Nucleic Acids Res.">
        <title>The rice annotation project database (RAP-DB): 2008 update.</title>
        <authorList>
            <consortium name="The rice annotation project (RAP)"/>
        </authorList>
    </citation>
    <scope>GENOME REANNOTATION</scope>
    <source>
        <strain evidence="3">cv. Nipponbare</strain>
    </source>
</reference>